<reference evidence="2" key="1">
    <citation type="submission" date="2017-05" db="EMBL/GenBank/DDBJ databases">
        <authorList>
            <person name="Sung H."/>
        </authorList>
    </citation>
    <scope>NUCLEOTIDE SEQUENCE [LARGE SCALE GENOMIC DNA]</scope>
    <source>
        <strain evidence="2">AR23208</strain>
    </source>
</reference>
<gene>
    <name evidence="1" type="ORF">CBW65_02235</name>
</gene>
<dbReference type="EMBL" id="CP021434">
    <property type="protein sequence ID" value="ARU60013.1"/>
    <property type="molecule type" value="Genomic_DNA"/>
</dbReference>
<dbReference type="Proteomes" id="UP000195437">
    <property type="component" value="Chromosome"/>
</dbReference>
<dbReference type="InterPro" id="IPR028148">
    <property type="entry name" value="Imm74"/>
</dbReference>
<accession>A0A1Y0IKP8</accession>
<dbReference type="Pfam" id="PF15603">
    <property type="entry name" value="Imm74"/>
    <property type="match status" value="1"/>
</dbReference>
<dbReference type="KEGG" id="tum:CBW65_02235"/>
<dbReference type="OrthoDB" id="1495580at2"/>
<name>A0A1Y0IKP8_9BACL</name>
<dbReference type="AlphaFoldDB" id="A0A1Y0IKP8"/>
<proteinExistence type="predicted"/>
<keyword evidence="2" id="KW-1185">Reference proteome</keyword>
<sequence length="75" mass="8517">MKITGTSSYIKVEYDNKTVKIQGEMTVGGFIAYSDTIKNWESPHENLAIDDVTKSKIIKEVIAETKNSKFIIEFE</sequence>
<evidence type="ECO:0000313" key="2">
    <source>
        <dbReference type="Proteomes" id="UP000195437"/>
    </source>
</evidence>
<evidence type="ECO:0000313" key="1">
    <source>
        <dbReference type="EMBL" id="ARU60013.1"/>
    </source>
</evidence>
<protein>
    <submittedName>
        <fullName evidence="1">Uncharacterized protein</fullName>
    </submittedName>
</protein>
<organism evidence="1 2">
    <name type="scientific">Tumebacillus avium</name>
    <dbReference type="NCBI Taxonomy" id="1903704"/>
    <lineage>
        <taxon>Bacteria</taxon>
        <taxon>Bacillati</taxon>
        <taxon>Bacillota</taxon>
        <taxon>Bacilli</taxon>
        <taxon>Bacillales</taxon>
        <taxon>Alicyclobacillaceae</taxon>
        <taxon>Tumebacillus</taxon>
    </lineage>
</organism>
<dbReference type="RefSeq" id="WP_087455401.1">
    <property type="nucleotide sequence ID" value="NZ_CP021434.1"/>
</dbReference>